<protein>
    <submittedName>
        <fullName evidence="2">Uncharacterized protein</fullName>
    </submittedName>
</protein>
<name>A0AC35GD96_9BILA</name>
<accession>A0AC35GD96</accession>
<sequence>AIGRVCDTCESLVTREEVLRDLVPALFKALEQEPRVAFNACWALSSLVKAAYQISKDQGTDETGEPETYVLSPVFEEMVKRLIITTDRADAGENNLRISGYEALMELIKNSPKDCYLYIQRTTLDVLQRLQRVLGIEDNAISTSDRSQLRDLQSLLCATLQSVLRKIRKEDAGQISDSVMSALLHIMQRCSNGHDAGGVMEDALMAVSTLIEVMGVNFAKYMEQFKPFLFNALRTHEEHQICQAAIGVISDLCHAFEDKIAPLMDDMVSLLLQILQDANVKHAVKPHALGCFGDIAIALGPNYNRYLNYTVEYLMNAVNAAQITNPDDLEQVEYVESLRDNCISGFTGIVQAMRSSQEGLQQLIPVVPQMVKLIAMVAESGNLSSDDLQGTTCGLVGDLIDVLGKDILPLLDTPAINGLLQRCRRSKVQKAKSLGVWASRELSHLKRQANAV</sequence>
<dbReference type="Proteomes" id="UP000887580">
    <property type="component" value="Unplaced"/>
</dbReference>
<evidence type="ECO:0000313" key="1">
    <source>
        <dbReference type="Proteomes" id="UP000887580"/>
    </source>
</evidence>
<organism evidence="1 2">
    <name type="scientific">Panagrolaimus sp. PS1159</name>
    <dbReference type="NCBI Taxonomy" id="55785"/>
    <lineage>
        <taxon>Eukaryota</taxon>
        <taxon>Metazoa</taxon>
        <taxon>Ecdysozoa</taxon>
        <taxon>Nematoda</taxon>
        <taxon>Chromadorea</taxon>
        <taxon>Rhabditida</taxon>
        <taxon>Tylenchina</taxon>
        <taxon>Panagrolaimomorpha</taxon>
        <taxon>Panagrolaimoidea</taxon>
        <taxon>Panagrolaimidae</taxon>
        <taxon>Panagrolaimus</taxon>
    </lineage>
</organism>
<dbReference type="WBParaSite" id="PS1159_v2.g4117.t1">
    <property type="protein sequence ID" value="PS1159_v2.g4117.t1"/>
    <property type="gene ID" value="PS1159_v2.g4117"/>
</dbReference>
<evidence type="ECO:0000313" key="2">
    <source>
        <dbReference type="WBParaSite" id="PS1159_v2.g4117.t1"/>
    </source>
</evidence>
<reference evidence="2" key="1">
    <citation type="submission" date="2022-11" db="UniProtKB">
        <authorList>
            <consortium name="WormBaseParasite"/>
        </authorList>
    </citation>
    <scope>IDENTIFICATION</scope>
</reference>
<proteinExistence type="predicted"/>